<dbReference type="PANTHER" id="PTHR43790">
    <property type="entry name" value="CARBOHYDRATE TRANSPORT ATP-BINDING PROTEIN MG119-RELATED"/>
    <property type="match status" value="1"/>
</dbReference>
<dbReference type="GO" id="GO:0005524">
    <property type="term" value="F:ATP binding"/>
    <property type="evidence" value="ECO:0007669"/>
    <property type="project" value="UniProtKB-KW"/>
</dbReference>
<dbReference type="SMART" id="SM00382">
    <property type="entry name" value="AAA"/>
    <property type="match status" value="1"/>
</dbReference>
<keyword evidence="4 6" id="KW-0067">ATP-binding</keyword>
<dbReference type="Proteomes" id="UP000278475">
    <property type="component" value="Unassembled WGS sequence"/>
</dbReference>
<dbReference type="GO" id="GO:0016887">
    <property type="term" value="F:ATP hydrolysis activity"/>
    <property type="evidence" value="ECO:0007669"/>
    <property type="project" value="InterPro"/>
</dbReference>
<dbReference type="CDD" id="cd03216">
    <property type="entry name" value="ABC_Carb_Monos_I"/>
    <property type="match status" value="1"/>
</dbReference>
<feature type="domain" description="ABC transporter" evidence="5">
    <location>
        <begin position="250"/>
        <end position="494"/>
    </location>
</feature>
<sequence length="495" mass="55330">MKGIVKKFGDIVANDHVNFTLNKGEIHALLGENGAGKTTLMNILYGLYKPDEGAIYINGSRVEIKSPKDAIKYGIGMVHQHPRLVTTLTIAENIALSLREVNYLSSLSRVKDLVSSFSRKYGLRVDPDAKIWQLSYSEQQKVEILRELIKGATILILDEPTAMLTSSERDELFKALREMVKEGKSIIFITHKLEEALSISDRITVLRKGKVVASLSPREVDEKTLAKLMIGYEVKCELDKPKAVRGRRTLLVDKIRVLNDRGVLAVKDISFEVFEGEVFGIAGVAGNGQKELVEAITGLRKVEGGIIKLFDVDITNGKNRDFVDLNLAHIPENRIQMGVVLDLSVEENLILRRYKFPPFSKGIALDYRAISSHAKKLIEDYDIVTKSEKDPAKFLSGGNIQRLILARELSWNPRLIIAYHPTYGLDVAATSYIRSMLLSRRNEGAAILLISEDLDEIVQMSDRIAVMYEGEILGIMNSENLDINKLELMIGGVRP</sequence>
<comment type="caution">
    <text evidence="6">The sequence shown here is derived from an EMBL/GenBank/DDBJ whole genome shotgun (WGS) entry which is preliminary data.</text>
</comment>
<keyword evidence="2" id="KW-0677">Repeat</keyword>
<dbReference type="PROSITE" id="PS00211">
    <property type="entry name" value="ABC_TRANSPORTER_1"/>
    <property type="match status" value="1"/>
</dbReference>
<name>A0A497ERJ0_9CREN</name>
<feature type="domain" description="ABC transporter" evidence="5">
    <location>
        <begin position="1"/>
        <end position="233"/>
    </location>
</feature>
<dbReference type="SUPFAM" id="SSF52540">
    <property type="entry name" value="P-loop containing nucleoside triphosphate hydrolases"/>
    <property type="match status" value="2"/>
</dbReference>
<dbReference type="AlphaFoldDB" id="A0A497ERJ0"/>
<dbReference type="Gene3D" id="3.40.50.300">
    <property type="entry name" value="P-loop containing nucleotide triphosphate hydrolases"/>
    <property type="match status" value="2"/>
</dbReference>
<dbReference type="EMBL" id="QMQV01000016">
    <property type="protein sequence ID" value="RLE49994.1"/>
    <property type="molecule type" value="Genomic_DNA"/>
</dbReference>
<evidence type="ECO:0000313" key="9">
    <source>
        <dbReference type="Proteomes" id="UP000278475"/>
    </source>
</evidence>
<evidence type="ECO:0000313" key="7">
    <source>
        <dbReference type="EMBL" id="RLE53118.1"/>
    </source>
</evidence>
<dbReference type="PROSITE" id="PS50893">
    <property type="entry name" value="ABC_TRANSPORTER_2"/>
    <property type="match status" value="2"/>
</dbReference>
<organism evidence="6 9">
    <name type="scientific">Thermoproteota archaeon</name>
    <dbReference type="NCBI Taxonomy" id="2056631"/>
    <lineage>
        <taxon>Archaea</taxon>
        <taxon>Thermoproteota</taxon>
    </lineage>
</organism>
<protein>
    <submittedName>
        <fullName evidence="6">Heme ABC transporter ATP-binding protein</fullName>
    </submittedName>
</protein>
<reference evidence="8 9" key="1">
    <citation type="submission" date="2018-06" db="EMBL/GenBank/DDBJ databases">
        <title>Extensive metabolic versatility and redundancy in microbially diverse, dynamic hydrothermal sediments.</title>
        <authorList>
            <person name="Dombrowski N."/>
            <person name="Teske A."/>
            <person name="Baker B.J."/>
        </authorList>
    </citation>
    <scope>NUCLEOTIDE SEQUENCE [LARGE SCALE GENOMIC DNA]</scope>
    <source>
        <strain evidence="7">B34_G17</strain>
        <strain evidence="6">B66_G16</strain>
    </source>
</reference>
<evidence type="ECO:0000256" key="3">
    <source>
        <dbReference type="ARBA" id="ARBA00022741"/>
    </source>
</evidence>
<dbReference type="InterPro" id="IPR003439">
    <property type="entry name" value="ABC_transporter-like_ATP-bd"/>
</dbReference>
<evidence type="ECO:0000256" key="1">
    <source>
        <dbReference type="ARBA" id="ARBA00022448"/>
    </source>
</evidence>
<evidence type="ECO:0000313" key="8">
    <source>
        <dbReference type="Proteomes" id="UP000272051"/>
    </source>
</evidence>
<evidence type="ECO:0000256" key="4">
    <source>
        <dbReference type="ARBA" id="ARBA00022840"/>
    </source>
</evidence>
<dbReference type="EMBL" id="QMQX01000021">
    <property type="protein sequence ID" value="RLE53118.1"/>
    <property type="molecule type" value="Genomic_DNA"/>
</dbReference>
<dbReference type="InterPro" id="IPR027417">
    <property type="entry name" value="P-loop_NTPase"/>
</dbReference>
<gene>
    <name evidence="6" type="ORF">DRJ31_02910</name>
    <name evidence="7" type="ORF">DRJ33_01910</name>
</gene>
<accession>A0A497ERJ0</accession>
<keyword evidence="3" id="KW-0547">Nucleotide-binding</keyword>
<proteinExistence type="predicted"/>
<dbReference type="InterPro" id="IPR017871">
    <property type="entry name" value="ABC_transporter-like_CS"/>
</dbReference>
<keyword evidence="1" id="KW-0813">Transport</keyword>
<evidence type="ECO:0000256" key="2">
    <source>
        <dbReference type="ARBA" id="ARBA00022737"/>
    </source>
</evidence>
<dbReference type="PANTHER" id="PTHR43790:SF9">
    <property type="entry name" value="GALACTOFURANOSE TRANSPORTER ATP-BINDING PROTEIN YTFR"/>
    <property type="match status" value="1"/>
</dbReference>
<dbReference type="InterPro" id="IPR050107">
    <property type="entry name" value="ABC_carbohydrate_import_ATPase"/>
</dbReference>
<dbReference type="InterPro" id="IPR003593">
    <property type="entry name" value="AAA+_ATPase"/>
</dbReference>
<evidence type="ECO:0000313" key="6">
    <source>
        <dbReference type="EMBL" id="RLE49994.1"/>
    </source>
</evidence>
<evidence type="ECO:0000259" key="5">
    <source>
        <dbReference type="PROSITE" id="PS50893"/>
    </source>
</evidence>
<dbReference type="Pfam" id="PF00005">
    <property type="entry name" value="ABC_tran"/>
    <property type="match status" value="2"/>
</dbReference>
<dbReference type="CDD" id="cd03215">
    <property type="entry name" value="ABC_Carb_Monos_II"/>
    <property type="match status" value="1"/>
</dbReference>
<dbReference type="Proteomes" id="UP000272051">
    <property type="component" value="Unassembled WGS sequence"/>
</dbReference>